<comment type="caution">
    <text evidence="2">The sequence shown here is derived from an EMBL/GenBank/DDBJ whole genome shotgun (WGS) entry which is preliminary data.</text>
</comment>
<dbReference type="RefSeq" id="WP_064106526.1">
    <property type="nucleotide sequence ID" value="NZ_LXSH01000033.1"/>
</dbReference>
<dbReference type="AlphaFoldDB" id="A0A1A9RIN6"/>
<reference evidence="3" key="1">
    <citation type="submission" date="2016-05" db="EMBL/GenBank/DDBJ databases">
        <title>Draft genome of Corynebacterium afermentans subsp. afermentans LCDC 88199T.</title>
        <authorList>
            <person name="Bernier A.-M."/>
            <person name="Bernard K."/>
        </authorList>
    </citation>
    <scope>NUCLEOTIDE SEQUENCE [LARGE SCALE GENOMIC DNA]</scope>
    <source>
        <strain evidence="3">NML120819</strain>
    </source>
</reference>
<feature type="transmembrane region" description="Helical" evidence="1">
    <location>
        <begin position="65"/>
        <end position="84"/>
    </location>
</feature>
<feature type="transmembrane region" description="Helical" evidence="1">
    <location>
        <begin position="40"/>
        <end position="58"/>
    </location>
</feature>
<dbReference type="InterPro" id="IPR004316">
    <property type="entry name" value="SWEET_rpt"/>
</dbReference>
<feature type="transmembrane region" description="Helical" evidence="1">
    <location>
        <begin position="7"/>
        <end position="28"/>
    </location>
</feature>
<evidence type="ECO:0000256" key="1">
    <source>
        <dbReference type="SAM" id="Phobius"/>
    </source>
</evidence>
<dbReference type="Gene3D" id="1.20.1280.290">
    <property type="match status" value="1"/>
</dbReference>
<keyword evidence="1" id="KW-0812">Transmembrane</keyword>
<accession>A0A1A9RIN6</accession>
<keyword evidence="1" id="KW-1133">Transmembrane helix</keyword>
<evidence type="ECO:0000313" key="2">
    <source>
        <dbReference type="EMBL" id="OAM19621.1"/>
    </source>
</evidence>
<proteinExistence type="predicted"/>
<dbReference type="EMBL" id="LXSH01000033">
    <property type="protein sequence ID" value="OAM19621.1"/>
    <property type="molecule type" value="Genomic_DNA"/>
</dbReference>
<dbReference type="GO" id="GO:0016020">
    <property type="term" value="C:membrane"/>
    <property type="evidence" value="ECO:0007669"/>
    <property type="project" value="InterPro"/>
</dbReference>
<keyword evidence="1" id="KW-0472">Membrane</keyword>
<evidence type="ECO:0000313" key="3">
    <source>
        <dbReference type="Proteomes" id="UP000078103"/>
    </source>
</evidence>
<name>A0A1A9RIN6_EIKCO</name>
<sequence length="85" mass="9063">MNEKQIRILAVVATVMAVGMYVAYIPQIANNLAGHKGSPIQPLVAAVNCTLWVLYGLFKKPRDLPVSLANAPGIVFGLVAFITAL</sequence>
<dbReference type="Proteomes" id="UP000078103">
    <property type="component" value="Unassembled WGS sequence"/>
</dbReference>
<organism evidence="2 3">
    <name type="scientific">Eikenella corrodens</name>
    <dbReference type="NCBI Taxonomy" id="539"/>
    <lineage>
        <taxon>Bacteria</taxon>
        <taxon>Pseudomonadati</taxon>
        <taxon>Pseudomonadota</taxon>
        <taxon>Betaproteobacteria</taxon>
        <taxon>Neisseriales</taxon>
        <taxon>Neisseriaceae</taxon>
        <taxon>Eikenella</taxon>
    </lineage>
</organism>
<protein>
    <submittedName>
        <fullName evidence="2">Uncharacterized protein</fullName>
    </submittedName>
</protein>
<gene>
    <name evidence="2" type="ORF">A7P89_10990</name>
</gene>
<dbReference type="Pfam" id="PF03083">
    <property type="entry name" value="MtN3_slv"/>
    <property type="match status" value="1"/>
</dbReference>